<feature type="domain" description="Type I restriction enzyme R protein C-terminal" evidence="1">
    <location>
        <begin position="116"/>
        <end position="270"/>
    </location>
</feature>
<dbReference type="EMBL" id="JAUGZK010000002">
    <property type="protein sequence ID" value="MEE2023240.1"/>
    <property type="molecule type" value="Genomic_DNA"/>
</dbReference>
<dbReference type="SUPFAM" id="SSF81301">
    <property type="entry name" value="Nucleotidyltransferase"/>
    <property type="match status" value="1"/>
</dbReference>
<comment type="caution">
    <text evidence="3">The sequence shown here is derived from an EMBL/GenBank/DDBJ whole genome shotgun (WGS) entry which is preliminary data.</text>
</comment>
<proteinExistence type="predicted"/>
<dbReference type="InterPro" id="IPR043519">
    <property type="entry name" value="NT_sf"/>
</dbReference>
<feature type="domain" description="Polymerase beta nucleotidyltransferase" evidence="2">
    <location>
        <begin position="16"/>
        <end position="104"/>
    </location>
</feature>
<evidence type="ECO:0000259" key="1">
    <source>
        <dbReference type="Pfam" id="PF12008"/>
    </source>
</evidence>
<dbReference type="Proteomes" id="UP001339167">
    <property type="component" value="Unassembled WGS sequence"/>
</dbReference>
<reference evidence="3 4" key="1">
    <citation type="submission" date="2023-06" db="EMBL/GenBank/DDBJ databases">
        <title>Alkalimonas sp., MEB004 an alkaliphilic bacterium isolated from Lonar Lake, India.</title>
        <authorList>
            <person name="Joshi A."/>
            <person name="Thite S."/>
        </authorList>
    </citation>
    <scope>NUCLEOTIDE SEQUENCE [LARGE SCALE GENOMIC DNA]</scope>
    <source>
        <strain evidence="3 4">MEB004</strain>
    </source>
</reference>
<dbReference type="InterPro" id="IPR022625">
    <property type="entry name" value="TypeI_RM_Rsu_C"/>
</dbReference>
<dbReference type="RefSeq" id="WP_330086596.1">
    <property type="nucleotide sequence ID" value="NZ_JAUGZK010000002.1"/>
</dbReference>
<evidence type="ECO:0000313" key="3">
    <source>
        <dbReference type="EMBL" id="MEE2023240.1"/>
    </source>
</evidence>
<name>A0ABU7JCL5_9GAMM</name>
<sequence length="274" mass="30844">MLTEKSGLSPRTIDAIKTVLAQFPAVRSAVLYGSRAKGTYRPGSDIDLTLHTTANTPENLLLQVISALDELDSPYSFDLSLYQHLDNAALKEHIQRVGIELYNAASTAEVNCEEQTHRDEVDLDYILNLLSQLQTNQAKAGASASNDSNDSSKQQLLSLLAKETKLGSKRELIEKFIADYMPESSPQQDIRDSFTGFLQQEKRVAIHRLCKREMLDTEAVSQLLEQYSSTGKAPLPEQVFAALSYRPKLLERKQIYQRILHDFKGIIQRFEGIR</sequence>
<dbReference type="InterPro" id="IPR041633">
    <property type="entry name" value="Polbeta"/>
</dbReference>
<evidence type="ECO:0000313" key="4">
    <source>
        <dbReference type="Proteomes" id="UP001339167"/>
    </source>
</evidence>
<organism evidence="3 4">
    <name type="scientific">Alkalimonas mucilaginosa</name>
    <dbReference type="NCBI Taxonomy" id="3057676"/>
    <lineage>
        <taxon>Bacteria</taxon>
        <taxon>Pseudomonadati</taxon>
        <taxon>Pseudomonadota</taxon>
        <taxon>Gammaproteobacteria</taxon>
        <taxon>Alkalimonas</taxon>
    </lineage>
</organism>
<dbReference type="Pfam" id="PF12008">
    <property type="entry name" value="EcoR124_C"/>
    <property type="match status" value="1"/>
</dbReference>
<gene>
    <name evidence="3" type="ORF">QWF21_03205</name>
</gene>
<dbReference type="Pfam" id="PF18765">
    <property type="entry name" value="Polbeta"/>
    <property type="match status" value="1"/>
</dbReference>
<accession>A0ABU7JCL5</accession>
<evidence type="ECO:0000259" key="2">
    <source>
        <dbReference type="Pfam" id="PF18765"/>
    </source>
</evidence>
<dbReference type="CDD" id="cd05403">
    <property type="entry name" value="NT_KNTase_like"/>
    <property type="match status" value="1"/>
</dbReference>
<protein>
    <submittedName>
        <fullName evidence="3">Nucleotidyltransferase domain-containing protein</fullName>
    </submittedName>
</protein>
<keyword evidence="4" id="KW-1185">Reference proteome</keyword>
<dbReference type="Gene3D" id="3.30.460.10">
    <property type="entry name" value="Beta Polymerase, domain 2"/>
    <property type="match status" value="1"/>
</dbReference>